<protein>
    <submittedName>
        <fullName evidence="2">GNAT family N-acetyltransferase</fullName>
    </submittedName>
</protein>
<keyword evidence="2" id="KW-0808">Transferase</keyword>
<dbReference type="PROSITE" id="PS51186">
    <property type="entry name" value="GNAT"/>
    <property type="match status" value="2"/>
</dbReference>
<feature type="domain" description="N-acetyltransferase" evidence="1">
    <location>
        <begin position="169"/>
        <end position="311"/>
    </location>
</feature>
<dbReference type="InterPro" id="IPR016181">
    <property type="entry name" value="Acyl_CoA_acyltransferase"/>
</dbReference>
<comment type="caution">
    <text evidence="2">The sequence shown here is derived from an EMBL/GenBank/DDBJ whole genome shotgun (WGS) entry which is preliminary data.</text>
</comment>
<dbReference type="CDD" id="cd04301">
    <property type="entry name" value="NAT_SF"/>
    <property type="match status" value="1"/>
</dbReference>
<reference evidence="2 3" key="1">
    <citation type="submission" date="2018-10" db="EMBL/GenBank/DDBJ databases">
        <title>Dokdonia luteus sp. nov., isolated from sea water.</title>
        <authorList>
            <person name="Zhou L.Y."/>
            <person name="Du Z.J."/>
        </authorList>
    </citation>
    <scope>NUCLEOTIDE SEQUENCE [LARGE SCALE GENOMIC DNA]</scope>
    <source>
        <strain evidence="2 3">SH27</strain>
    </source>
</reference>
<evidence type="ECO:0000313" key="3">
    <source>
        <dbReference type="Proteomes" id="UP000281985"/>
    </source>
</evidence>
<evidence type="ECO:0000313" key="2">
    <source>
        <dbReference type="EMBL" id="RMB56100.1"/>
    </source>
</evidence>
<dbReference type="InterPro" id="IPR051531">
    <property type="entry name" value="N-acetyltransferase"/>
</dbReference>
<dbReference type="InterPro" id="IPR000182">
    <property type="entry name" value="GNAT_dom"/>
</dbReference>
<gene>
    <name evidence="2" type="ORF">EAX61_15865</name>
</gene>
<organism evidence="2 3">
    <name type="scientific">Dokdonia sinensis</name>
    <dbReference type="NCBI Taxonomy" id="2479847"/>
    <lineage>
        <taxon>Bacteria</taxon>
        <taxon>Pseudomonadati</taxon>
        <taxon>Bacteroidota</taxon>
        <taxon>Flavobacteriia</taxon>
        <taxon>Flavobacteriales</taxon>
        <taxon>Flavobacteriaceae</taxon>
        <taxon>Dokdonia</taxon>
    </lineage>
</organism>
<dbReference type="PANTHER" id="PTHR43792:SF1">
    <property type="entry name" value="N-ACETYLTRANSFERASE DOMAIN-CONTAINING PROTEIN"/>
    <property type="match status" value="1"/>
</dbReference>
<accession>A0A3M0FTH4</accession>
<dbReference type="Pfam" id="PF00583">
    <property type="entry name" value="Acetyltransf_1"/>
    <property type="match status" value="1"/>
</dbReference>
<name>A0A3M0FTH4_9FLAO</name>
<dbReference type="Gene3D" id="3.40.630.30">
    <property type="match status" value="2"/>
</dbReference>
<dbReference type="OrthoDB" id="2352823at2"/>
<dbReference type="SUPFAM" id="SSF55729">
    <property type="entry name" value="Acyl-CoA N-acyltransferases (Nat)"/>
    <property type="match status" value="2"/>
</dbReference>
<evidence type="ECO:0000259" key="1">
    <source>
        <dbReference type="PROSITE" id="PS51186"/>
    </source>
</evidence>
<dbReference type="Proteomes" id="UP000281985">
    <property type="component" value="Unassembled WGS sequence"/>
</dbReference>
<proteinExistence type="predicted"/>
<dbReference type="Pfam" id="PF13302">
    <property type="entry name" value="Acetyltransf_3"/>
    <property type="match status" value="1"/>
</dbReference>
<dbReference type="PANTHER" id="PTHR43792">
    <property type="entry name" value="GNAT FAMILY, PUTATIVE (AFU_ORTHOLOGUE AFUA_3G00765)-RELATED-RELATED"/>
    <property type="match status" value="1"/>
</dbReference>
<feature type="domain" description="N-acetyltransferase" evidence="1">
    <location>
        <begin position="10"/>
        <end position="175"/>
    </location>
</feature>
<dbReference type="EMBL" id="REFV01000023">
    <property type="protein sequence ID" value="RMB56100.1"/>
    <property type="molecule type" value="Genomic_DNA"/>
</dbReference>
<keyword evidence="3" id="KW-1185">Reference proteome</keyword>
<dbReference type="AlphaFoldDB" id="A0A3M0FTH4"/>
<sequence length="311" mass="36096">MLKIIETERLYLRQFITEDASHFFAMNNDPEVIRYTGDPPFTNQDAAHKFITNYDAYAKYGLGRYAVIRKEDDTFLGWCGLKYHPDKRVVDIGYRFYKNYWNKGYATESARGCIQYAFNVLKYPSLVAHAAVNNKSSHNVLEKCGMDIVKEIDYDGQRVLLYKLENSLYDLKNITAEDTWPVRHPVLRAGRPLEDVYMEADEKESTFHLGIYFKDQIVGVASFMKDHNPIFKGVQSRLRGMAVLPEYRKRGLAAMLLKRGEEILRSKGQDVLWFNARIAAVNFYKEQGYTTFGSEFDIPKVGPHYVMKKQL</sequence>
<dbReference type="GO" id="GO:0016747">
    <property type="term" value="F:acyltransferase activity, transferring groups other than amino-acyl groups"/>
    <property type="evidence" value="ECO:0007669"/>
    <property type="project" value="InterPro"/>
</dbReference>
<dbReference type="RefSeq" id="WP_121918697.1">
    <property type="nucleotide sequence ID" value="NZ_REFV01000023.1"/>
</dbReference>